<evidence type="ECO:0000256" key="7">
    <source>
        <dbReference type="PIRSR" id="PIRSR000027-2"/>
    </source>
</evidence>
<evidence type="ECO:0000256" key="1">
    <source>
        <dbReference type="ARBA" id="ARBA00022448"/>
    </source>
</evidence>
<dbReference type="AlphaFoldDB" id="A0A3L7AJ56"/>
<feature type="binding site" description="covalent" evidence="7">
    <location>
        <position position="146"/>
    </location>
    <ligand>
        <name>heme c</name>
        <dbReference type="ChEBI" id="CHEBI:61717"/>
    </ligand>
</feature>
<evidence type="ECO:0000313" key="8">
    <source>
        <dbReference type="EMBL" id="RLP80533.1"/>
    </source>
</evidence>
<dbReference type="InterPro" id="IPR002321">
    <property type="entry name" value="Cyt_c_II"/>
</dbReference>
<protein>
    <submittedName>
        <fullName evidence="8">Cytochrome c</fullName>
    </submittedName>
</protein>
<dbReference type="GO" id="GO:0005506">
    <property type="term" value="F:iron ion binding"/>
    <property type="evidence" value="ECO:0007669"/>
    <property type="project" value="InterPro"/>
</dbReference>
<dbReference type="Gene3D" id="1.20.120.10">
    <property type="entry name" value="Cytochrome c/b562"/>
    <property type="match status" value="1"/>
</dbReference>
<keyword evidence="3 6" id="KW-0479">Metal-binding</keyword>
<keyword evidence="5 6" id="KW-0408">Iron</keyword>
<name>A0A3L7AJ56_9HYPH</name>
<keyword evidence="2 7" id="KW-0349">Heme</keyword>
<dbReference type="SUPFAM" id="SSF47175">
    <property type="entry name" value="Cytochromes"/>
    <property type="match status" value="1"/>
</dbReference>
<dbReference type="InterPro" id="IPR010980">
    <property type="entry name" value="Cyt_c/b562"/>
</dbReference>
<dbReference type="PIRSF" id="PIRSF000027">
    <property type="entry name" value="Cytc_c_prime"/>
    <property type="match status" value="1"/>
</dbReference>
<dbReference type="OrthoDB" id="9811729at2"/>
<dbReference type="EMBL" id="RCTF01000003">
    <property type="protein sequence ID" value="RLP80533.1"/>
    <property type="molecule type" value="Genomic_DNA"/>
</dbReference>
<dbReference type="GO" id="GO:0022900">
    <property type="term" value="P:electron transport chain"/>
    <property type="evidence" value="ECO:0007669"/>
    <property type="project" value="InterPro"/>
</dbReference>
<evidence type="ECO:0000256" key="6">
    <source>
        <dbReference type="PIRSR" id="PIRSR000027-1"/>
    </source>
</evidence>
<sequence>MWDSLTLHSEFEMRFAPAAVLVLAGFAATGPALAQSGPIGERKQAMKAMQDQAEIGAAMVKGQAPFDAAKAAIIFQAFGDKIKGYGSYFPPGSDTGDTKAQPAIWSDRAGFDAAIAKFGQLVADNAAKAGTADGFRSAFVAVTDGCRSCHQSFKSR</sequence>
<dbReference type="GO" id="GO:0020037">
    <property type="term" value="F:heme binding"/>
    <property type="evidence" value="ECO:0007669"/>
    <property type="project" value="InterPro"/>
</dbReference>
<evidence type="ECO:0000313" key="9">
    <source>
        <dbReference type="Proteomes" id="UP000269692"/>
    </source>
</evidence>
<comment type="caution">
    <text evidence="8">The sequence shown here is derived from an EMBL/GenBank/DDBJ whole genome shotgun (WGS) entry which is preliminary data.</text>
</comment>
<comment type="PTM">
    <text evidence="7">Binds 1 heme group per subunit.</text>
</comment>
<keyword evidence="1" id="KW-0813">Transport</keyword>
<reference evidence="8 9" key="1">
    <citation type="submission" date="2018-10" db="EMBL/GenBank/DDBJ databases">
        <title>Xanthobacter tagetidis genome sequencing and assembly.</title>
        <authorList>
            <person name="Maclea K.S."/>
            <person name="Goen A.E."/>
            <person name="Fatima S.A."/>
        </authorList>
    </citation>
    <scope>NUCLEOTIDE SEQUENCE [LARGE SCALE GENOMIC DNA]</scope>
    <source>
        <strain evidence="8 9">ATCC 700314</strain>
    </source>
</reference>
<accession>A0A3L7AJ56</accession>
<dbReference type="GO" id="GO:0042597">
    <property type="term" value="C:periplasmic space"/>
    <property type="evidence" value="ECO:0007669"/>
    <property type="project" value="InterPro"/>
</dbReference>
<evidence type="ECO:0000256" key="2">
    <source>
        <dbReference type="ARBA" id="ARBA00022617"/>
    </source>
</evidence>
<dbReference type="Pfam" id="PF01322">
    <property type="entry name" value="Cytochrom_C_2"/>
    <property type="match status" value="1"/>
</dbReference>
<dbReference type="InterPro" id="IPR012127">
    <property type="entry name" value="Cyt_c_prime"/>
</dbReference>
<keyword evidence="9" id="KW-1185">Reference proteome</keyword>
<evidence type="ECO:0000256" key="5">
    <source>
        <dbReference type="ARBA" id="ARBA00023004"/>
    </source>
</evidence>
<feature type="binding site" description="axial binding residue" evidence="6">
    <location>
        <position position="150"/>
    </location>
    <ligand>
        <name>heme c</name>
        <dbReference type="ChEBI" id="CHEBI:61717"/>
    </ligand>
    <ligandPart>
        <name>Fe</name>
        <dbReference type="ChEBI" id="CHEBI:18248"/>
    </ligandPart>
</feature>
<dbReference type="RefSeq" id="WP_121622326.1">
    <property type="nucleotide sequence ID" value="NZ_JACIIW010000006.1"/>
</dbReference>
<organism evidence="8 9">
    <name type="scientific">Xanthobacter tagetidis</name>
    <dbReference type="NCBI Taxonomy" id="60216"/>
    <lineage>
        <taxon>Bacteria</taxon>
        <taxon>Pseudomonadati</taxon>
        <taxon>Pseudomonadota</taxon>
        <taxon>Alphaproteobacteria</taxon>
        <taxon>Hyphomicrobiales</taxon>
        <taxon>Xanthobacteraceae</taxon>
        <taxon>Xanthobacter</taxon>
    </lineage>
</organism>
<evidence type="ECO:0000256" key="3">
    <source>
        <dbReference type="ARBA" id="ARBA00022723"/>
    </source>
</evidence>
<proteinExistence type="predicted"/>
<dbReference type="Proteomes" id="UP000269692">
    <property type="component" value="Unassembled WGS sequence"/>
</dbReference>
<evidence type="ECO:0000256" key="4">
    <source>
        <dbReference type="ARBA" id="ARBA00022982"/>
    </source>
</evidence>
<keyword evidence="4" id="KW-0249">Electron transport</keyword>
<dbReference type="GO" id="GO:0009055">
    <property type="term" value="F:electron transfer activity"/>
    <property type="evidence" value="ECO:0007669"/>
    <property type="project" value="InterPro"/>
</dbReference>
<dbReference type="PROSITE" id="PS51009">
    <property type="entry name" value="CYTCII"/>
    <property type="match status" value="1"/>
</dbReference>
<feature type="binding site" description="covalent" evidence="7">
    <location>
        <position position="149"/>
    </location>
    <ligand>
        <name>heme c</name>
        <dbReference type="ChEBI" id="CHEBI:61717"/>
    </ligand>
</feature>
<gene>
    <name evidence="8" type="ORF">D9R14_05650</name>
</gene>